<reference evidence="2" key="1">
    <citation type="submission" date="2017-01" db="EMBL/GenBank/DDBJ databases">
        <authorList>
            <person name="Wang Y."/>
            <person name="White M."/>
            <person name="Kvist S."/>
            <person name="Moncalvo J.-M."/>
        </authorList>
    </citation>
    <scope>NUCLEOTIDE SEQUENCE [LARGE SCALE GENOMIC DNA]</scope>
    <source>
        <strain evidence="2">ID-206-W2</strain>
    </source>
</reference>
<proteinExistence type="predicted"/>
<accession>A0A1R1XMA4</accession>
<gene>
    <name evidence="1" type="ORF">AYI69_g8089</name>
</gene>
<name>A0A1R1XMA4_9FUNG</name>
<keyword evidence="2" id="KW-1185">Reference proteome</keyword>
<dbReference type="EMBL" id="LSSM01004133">
    <property type="protein sequence ID" value="OMJ15758.1"/>
    <property type="molecule type" value="Genomic_DNA"/>
</dbReference>
<organism evidence="1 2">
    <name type="scientific">Smittium culicis</name>
    <dbReference type="NCBI Taxonomy" id="133412"/>
    <lineage>
        <taxon>Eukaryota</taxon>
        <taxon>Fungi</taxon>
        <taxon>Fungi incertae sedis</taxon>
        <taxon>Zoopagomycota</taxon>
        <taxon>Kickxellomycotina</taxon>
        <taxon>Harpellomycetes</taxon>
        <taxon>Harpellales</taxon>
        <taxon>Legeriomycetaceae</taxon>
        <taxon>Smittium</taxon>
    </lineage>
</organism>
<comment type="caution">
    <text evidence="1">The sequence shown here is derived from an EMBL/GenBank/DDBJ whole genome shotgun (WGS) entry which is preliminary data.</text>
</comment>
<sequence>MDQPKDDGQSPQDGIRYIEKWVQNPIHAATIPYSKEELQSFKDSPAYYQLDYPEIFRLNGHQNSLEYKPNLCLAYIWEGRAGKDTLALGYDTYKIILHKEKFKDKRYQAPERHDIIWSFYLKAGYKISISPCYF</sequence>
<dbReference type="AlphaFoldDB" id="A0A1R1XMA4"/>
<dbReference type="Proteomes" id="UP000187429">
    <property type="component" value="Unassembled WGS sequence"/>
</dbReference>
<protein>
    <submittedName>
        <fullName evidence="1">Uncharacterized protein</fullName>
    </submittedName>
</protein>
<evidence type="ECO:0000313" key="2">
    <source>
        <dbReference type="Proteomes" id="UP000187429"/>
    </source>
</evidence>
<evidence type="ECO:0000313" key="1">
    <source>
        <dbReference type="EMBL" id="OMJ15758.1"/>
    </source>
</evidence>